<gene>
    <name evidence="4" type="ORF">pdam_00002838</name>
</gene>
<dbReference type="OrthoDB" id="9451669at2759"/>
<dbReference type="AlphaFoldDB" id="A0A3M6U8Q1"/>
<dbReference type="GO" id="GO:0005509">
    <property type="term" value="F:calcium ion binding"/>
    <property type="evidence" value="ECO:0007669"/>
    <property type="project" value="InterPro"/>
</dbReference>
<dbReference type="SUPFAM" id="SSF47473">
    <property type="entry name" value="EF-hand"/>
    <property type="match status" value="1"/>
</dbReference>
<dbReference type="SMART" id="SM00054">
    <property type="entry name" value="EFh"/>
    <property type="match status" value="2"/>
</dbReference>
<proteinExistence type="predicted"/>
<dbReference type="Proteomes" id="UP000275408">
    <property type="component" value="Unassembled WGS sequence"/>
</dbReference>
<accession>A0A3M6U8Q1</accession>
<feature type="compositionally biased region" description="Basic residues" evidence="2">
    <location>
        <begin position="68"/>
        <end position="90"/>
    </location>
</feature>
<evidence type="ECO:0000256" key="1">
    <source>
        <dbReference type="ARBA" id="ARBA00022837"/>
    </source>
</evidence>
<dbReference type="InterPro" id="IPR011992">
    <property type="entry name" value="EF-hand-dom_pair"/>
</dbReference>
<feature type="domain" description="EF-hand" evidence="3">
    <location>
        <begin position="131"/>
        <end position="166"/>
    </location>
</feature>
<dbReference type="EMBL" id="RCHS01002011">
    <property type="protein sequence ID" value="RMX50017.1"/>
    <property type="molecule type" value="Genomic_DNA"/>
</dbReference>
<dbReference type="Gene3D" id="1.10.238.10">
    <property type="entry name" value="EF-hand"/>
    <property type="match status" value="1"/>
</dbReference>
<keyword evidence="1" id="KW-0106">Calcium</keyword>
<organism evidence="4 5">
    <name type="scientific">Pocillopora damicornis</name>
    <name type="common">Cauliflower coral</name>
    <name type="synonym">Millepora damicornis</name>
    <dbReference type="NCBI Taxonomy" id="46731"/>
    <lineage>
        <taxon>Eukaryota</taxon>
        <taxon>Metazoa</taxon>
        <taxon>Cnidaria</taxon>
        <taxon>Anthozoa</taxon>
        <taxon>Hexacorallia</taxon>
        <taxon>Scleractinia</taxon>
        <taxon>Astrocoeniina</taxon>
        <taxon>Pocilloporidae</taxon>
        <taxon>Pocillopora</taxon>
    </lineage>
</organism>
<keyword evidence="5" id="KW-1185">Reference proteome</keyword>
<feature type="domain" description="EF-hand" evidence="3">
    <location>
        <begin position="173"/>
        <end position="208"/>
    </location>
</feature>
<dbReference type="STRING" id="46731.A0A3M6U8Q1"/>
<dbReference type="PROSITE" id="PS50222">
    <property type="entry name" value="EF_HAND_2"/>
    <property type="match status" value="2"/>
</dbReference>
<evidence type="ECO:0000259" key="3">
    <source>
        <dbReference type="PROSITE" id="PS50222"/>
    </source>
</evidence>
<dbReference type="OMA" id="DTYKYYE"/>
<evidence type="ECO:0000313" key="4">
    <source>
        <dbReference type="EMBL" id="RMX50017.1"/>
    </source>
</evidence>
<evidence type="ECO:0000313" key="5">
    <source>
        <dbReference type="Proteomes" id="UP000275408"/>
    </source>
</evidence>
<feature type="compositionally biased region" description="Basic and acidic residues" evidence="2">
    <location>
        <begin position="91"/>
        <end position="113"/>
    </location>
</feature>
<name>A0A3M6U8Q1_POCDA</name>
<feature type="compositionally biased region" description="Basic and acidic residues" evidence="2">
    <location>
        <begin position="24"/>
        <end position="42"/>
    </location>
</feature>
<dbReference type="InterPro" id="IPR018247">
    <property type="entry name" value="EF_Hand_1_Ca_BS"/>
</dbReference>
<sequence length="228" mass="26246">MSEETTDQPALQRDQTTHDFLTGLKEREELKAKLHEREKECNSLKGTVYDMSKKMEELEKQLAEKNKETKKRRQSEAKKPKRPAQRKRDKGTKGAEEKTDGNNKENIDNPFDDPEKLYQEIASRYPDVPLSTVLIAEKKFVEADLDRNGTIDSDELEKMLDLIAQQGNSMMYTKADIREKIFKKIDVDNTNSIDFFECIGILEMVRLNKSTDLPTALQQNKSAVCAIQ</sequence>
<dbReference type="PROSITE" id="PS00018">
    <property type="entry name" value="EF_HAND_1"/>
    <property type="match status" value="1"/>
</dbReference>
<reference evidence="4 5" key="1">
    <citation type="journal article" date="2018" name="Sci. Rep.">
        <title>Comparative analysis of the Pocillopora damicornis genome highlights role of immune system in coral evolution.</title>
        <authorList>
            <person name="Cunning R."/>
            <person name="Bay R.A."/>
            <person name="Gillette P."/>
            <person name="Baker A.C."/>
            <person name="Traylor-Knowles N."/>
        </authorList>
    </citation>
    <scope>NUCLEOTIDE SEQUENCE [LARGE SCALE GENOMIC DNA]</scope>
    <source>
        <strain evidence="4">RSMAS</strain>
        <tissue evidence="4">Whole animal</tissue>
    </source>
</reference>
<feature type="region of interest" description="Disordered" evidence="2">
    <location>
        <begin position="1"/>
        <end position="113"/>
    </location>
</feature>
<comment type="caution">
    <text evidence="4">The sequence shown here is derived from an EMBL/GenBank/DDBJ whole genome shotgun (WGS) entry which is preliminary data.</text>
</comment>
<feature type="compositionally biased region" description="Basic and acidic residues" evidence="2">
    <location>
        <begin position="51"/>
        <end position="67"/>
    </location>
</feature>
<protein>
    <recommendedName>
        <fullName evidence="3">EF-hand domain-containing protein</fullName>
    </recommendedName>
</protein>
<dbReference type="InterPro" id="IPR002048">
    <property type="entry name" value="EF_hand_dom"/>
</dbReference>
<evidence type="ECO:0000256" key="2">
    <source>
        <dbReference type="SAM" id="MobiDB-lite"/>
    </source>
</evidence>